<dbReference type="Gene3D" id="1.10.1370.10">
    <property type="entry name" value="Neurolysin, domain 3"/>
    <property type="match status" value="1"/>
</dbReference>
<dbReference type="PANTHER" id="PTHR11804:SF84">
    <property type="entry name" value="SACCHAROLYSIN"/>
    <property type="match status" value="1"/>
</dbReference>
<feature type="chain" id="PRO_5045395445" evidence="1">
    <location>
        <begin position="21"/>
        <end position="563"/>
    </location>
</feature>
<evidence type="ECO:0000313" key="2">
    <source>
        <dbReference type="EMBL" id="GIU48577.1"/>
    </source>
</evidence>
<evidence type="ECO:0000313" key="3">
    <source>
        <dbReference type="Proteomes" id="UP000761574"/>
    </source>
</evidence>
<keyword evidence="3" id="KW-1185">Reference proteome</keyword>
<dbReference type="EMBL" id="BPFB01000030">
    <property type="protein sequence ID" value="GIU48577.1"/>
    <property type="molecule type" value="Genomic_DNA"/>
</dbReference>
<proteinExistence type="predicted"/>
<keyword evidence="1" id="KW-0732">Signal</keyword>
<sequence length="563" mass="63314">MLKRILAIALTLNLVSAAQAASPIALLSEQCLRYEIAPWVDSPPSEPSVQVVNLERDLISLFNLKDSLRYYQQYALNSASQEALLLCQLHLGDQIDKLYHDPNIVSLSQALKNSFRPDEQAIAKRLTQLLQGKMEIADKAALHTSEANITFALRQQALSLVMSNDRCLLKPVKDTELNDPSNSLAPGFSESIASYLIEQSDPHCRQQVWQAYQLRAKDKSERALTHVIAAKQQQAELAGFSDYASFSLASQHIATPQLLKQYLDAMTQPTLAPWELGIALSQADKTPLQPVFTQVILSHIYQALQPFGIRVESLNDTMIRLWHGQRLLGDLFLNQGEPDQDTSIRVTPIRYSVVGQQFGQVSLSFPGVLDSYRAQTQLIEAFSNALALLLKGGRFYLINTLAAPQDTGLVGQYWLSLYLQHQLLPPAPKESREARLATFAEQLSVFRSKLALNLYQTRSHAYPDMAREFELSFTQPWPQANEAIYSFMGIVNQGPRYYQRLWQRSLARLIDQQATIDKSALFELLLINEAQLPFTQQLTLIFGEPVSTSSLIKRIQHDQHAAL</sequence>
<organism evidence="2 3">
    <name type="scientific">Shewanella algidipiscicola</name>
    <dbReference type="NCBI Taxonomy" id="614070"/>
    <lineage>
        <taxon>Bacteria</taxon>
        <taxon>Pseudomonadati</taxon>
        <taxon>Pseudomonadota</taxon>
        <taxon>Gammaproteobacteria</taxon>
        <taxon>Alteromonadales</taxon>
        <taxon>Shewanellaceae</taxon>
        <taxon>Shewanella</taxon>
    </lineage>
</organism>
<dbReference type="Proteomes" id="UP000761574">
    <property type="component" value="Unassembled WGS sequence"/>
</dbReference>
<dbReference type="InterPro" id="IPR024077">
    <property type="entry name" value="Neurolysin/TOP_dom2"/>
</dbReference>
<reference evidence="2 3" key="1">
    <citation type="submission" date="2021-05" db="EMBL/GenBank/DDBJ databases">
        <title>Molecular characterization for Shewanella algae harboring chromosomal blaOXA-55-like strains isolated from clinical and environment sample.</title>
        <authorList>
            <person name="Ohama Y."/>
            <person name="Aoki K."/>
            <person name="Harada S."/>
            <person name="Moriya K."/>
            <person name="Ishii Y."/>
            <person name="Tateda K."/>
        </authorList>
    </citation>
    <scope>NUCLEOTIDE SEQUENCE [LARGE SCALE GENOMIC DNA]</scope>
    <source>
        <strain evidence="2 3">LMG 23746</strain>
    </source>
</reference>
<feature type="signal peptide" evidence="1">
    <location>
        <begin position="1"/>
        <end position="20"/>
    </location>
</feature>
<dbReference type="InterPro" id="IPR045090">
    <property type="entry name" value="Pept_M3A_M3B"/>
</dbReference>
<protein>
    <submittedName>
        <fullName evidence="2">Zn-dependent oligopeptidase</fullName>
    </submittedName>
</protein>
<dbReference type="RefSeq" id="WP_119978006.1">
    <property type="nucleotide sequence ID" value="NZ_BPFB01000030.1"/>
</dbReference>
<dbReference type="SUPFAM" id="SSF55486">
    <property type="entry name" value="Metalloproteases ('zincins'), catalytic domain"/>
    <property type="match status" value="1"/>
</dbReference>
<dbReference type="PANTHER" id="PTHR11804">
    <property type="entry name" value="PROTEASE M3 THIMET OLIGOPEPTIDASE-RELATED"/>
    <property type="match status" value="1"/>
</dbReference>
<comment type="caution">
    <text evidence="2">The sequence shown here is derived from an EMBL/GenBank/DDBJ whole genome shotgun (WGS) entry which is preliminary data.</text>
</comment>
<name>A0ABQ4PL66_9GAMM</name>
<evidence type="ECO:0000256" key="1">
    <source>
        <dbReference type="SAM" id="SignalP"/>
    </source>
</evidence>
<accession>A0ABQ4PL66</accession>
<gene>
    <name evidence="2" type="ORF">TUM4630_25240</name>
</gene>